<evidence type="ECO:0000256" key="1">
    <source>
        <dbReference type="SAM" id="Phobius"/>
    </source>
</evidence>
<accession>A0A3Q7GT81</accession>
<organism evidence="2">
    <name type="scientific">Solanum lycopersicum</name>
    <name type="common">Tomato</name>
    <name type="synonym">Lycopersicon esculentum</name>
    <dbReference type="NCBI Taxonomy" id="4081"/>
    <lineage>
        <taxon>Eukaryota</taxon>
        <taxon>Viridiplantae</taxon>
        <taxon>Streptophyta</taxon>
        <taxon>Embryophyta</taxon>
        <taxon>Tracheophyta</taxon>
        <taxon>Spermatophyta</taxon>
        <taxon>Magnoliopsida</taxon>
        <taxon>eudicotyledons</taxon>
        <taxon>Gunneridae</taxon>
        <taxon>Pentapetalae</taxon>
        <taxon>asterids</taxon>
        <taxon>lamiids</taxon>
        <taxon>Solanales</taxon>
        <taxon>Solanaceae</taxon>
        <taxon>Solanoideae</taxon>
        <taxon>Solaneae</taxon>
        <taxon>Solanum</taxon>
        <taxon>Solanum subgen. Lycopersicon</taxon>
    </lineage>
</organism>
<evidence type="ECO:0000313" key="3">
    <source>
        <dbReference type="Proteomes" id="UP000004994"/>
    </source>
</evidence>
<reference evidence="2" key="2">
    <citation type="submission" date="2019-01" db="UniProtKB">
        <authorList>
            <consortium name="EnsemblPlants"/>
        </authorList>
    </citation>
    <scope>IDENTIFICATION</scope>
    <source>
        <strain evidence="2">cv. Heinz 1706</strain>
    </source>
</reference>
<feature type="transmembrane region" description="Helical" evidence="1">
    <location>
        <begin position="45"/>
        <end position="64"/>
    </location>
</feature>
<keyword evidence="1" id="KW-1133">Transmembrane helix</keyword>
<dbReference type="PaxDb" id="4081-Solyc04g018170.1.1"/>
<dbReference type="InParanoid" id="A0A3Q7GT81"/>
<dbReference type="Gramene" id="Solyc04g018170.1.1">
    <property type="protein sequence ID" value="Solyc04g018170.1.1.1"/>
    <property type="gene ID" value="Solyc04g018170.1"/>
</dbReference>
<dbReference type="AlphaFoldDB" id="A0A3Q7GT81"/>
<keyword evidence="1" id="KW-0472">Membrane</keyword>
<dbReference type="EnsemblPlants" id="Solyc04g018170.1.1">
    <property type="protein sequence ID" value="Solyc04g018170.1.1.1"/>
    <property type="gene ID" value="Solyc04g018170.1"/>
</dbReference>
<reference evidence="2" key="1">
    <citation type="journal article" date="2012" name="Nature">
        <title>The tomato genome sequence provides insights into fleshy fruit evolution.</title>
        <authorList>
            <consortium name="Tomato Genome Consortium"/>
        </authorList>
    </citation>
    <scope>NUCLEOTIDE SEQUENCE [LARGE SCALE GENOMIC DNA]</scope>
    <source>
        <strain evidence="2">cv. Heinz 1706</strain>
    </source>
</reference>
<keyword evidence="3" id="KW-1185">Reference proteome</keyword>
<keyword evidence="1" id="KW-0812">Transmembrane</keyword>
<protein>
    <submittedName>
        <fullName evidence="2">Uncharacterized protein</fullName>
    </submittedName>
</protein>
<name>A0A3Q7GT81_SOLLC</name>
<proteinExistence type="predicted"/>
<dbReference type="Proteomes" id="UP000004994">
    <property type="component" value="Chromosome 4"/>
</dbReference>
<sequence>MRKEALKPFLYGFTFKERSGSWGFSSAPPYWSSFLFYGKYLQYHYLNNFFFALMCVFTNIYSVLRYSCCF</sequence>
<evidence type="ECO:0000313" key="2">
    <source>
        <dbReference type="EnsemblPlants" id="Solyc04g018170.1.1.1"/>
    </source>
</evidence>